<evidence type="ECO:0000313" key="7">
    <source>
        <dbReference type="EMBL" id="MDQ2067282.1"/>
    </source>
</evidence>
<protein>
    <submittedName>
        <fullName evidence="7">Magnesium transporter CorA family protein</fullName>
    </submittedName>
</protein>
<evidence type="ECO:0000256" key="4">
    <source>
        <dbReference type="ARBA" id="ARBA00022989"/>
    </source>
</evidence>
<evidence type="ECO:0000256" key="5">
    <source>
        <dbReference type="ARBA" id="ARBA00023136"/>
    </source>
</evidence>
<dbReference type="PANTHER" id="PTHR47685:SF1">
    <property type="entry name" value="MAGNESIUM TRANSPORT PROTEIN CORA"/>
    <property type="match status" value="1"/>
</dbReference>
<dbReference type="SUPFAM" id="SSF144083">
    <property type="entry name" value="Magnesium transport protein CorA, transmembrane region"/>
    <property type="match status" value="1"/>
</dbReference>
<comment type="caution">
    <text evidence="7">The sequence shown here is derived from an EMBL/GenBank/DDBJ whole genome shotgun (WGS) entry which is preliminary data.</text>
</comment>
<dbReference type="CDD" id="cd12837">
    <property type="entry name" value="EcCorA-like_u1"/>
    <property type="match status" value="1"/>
</dbReference>
<evidence type="ECO:0000256" key="6">
    <source>
        <dbReference type="SAM" id="Phobius"/>
    </source>
</evidence>
<dbReference type="RefSeq" id="WP_306680985.1">
    <property type="nucleotide sequence ID" value="NZ_JAVDBT010000012.1"/>
</dbReference>
<accession>A0ABU0VZU5</accession>
<dbReference type="InterPro" id="IPR050829">
    <property type="entry name" value="CorA_MIT"/>
</dbReference>
<dbReference type="PANTHER" id="PTHR47685">
    <property type="entry name" value="MAGNESIUM TRANSPORT PROTEIN CORA"/>
    <property type="match status" value="1"/>
</dbReference>
<keyword evidence="4 6" id="KW-1133">Transmembrane helix</keyword>
<gene>
    <name evidence="7" type="ORF">Q9295_12970</name>
</gene>
<dbReference type="EMBL" id="JAVDBT010000012">
    <property type="protein sequence ID" value="MDQ2067282.1"/>
    <property type="molecule type" value="Genomic_DNA"/>
</dbReference>
<name>A0ABU0VZU5_9RHOB</name>
<feature type="transmembrane region" description="Helical" evidence="6">
    <location>
        <begin position="270"/>
        <end position="290"/>
    </location>
</feature>
<dbReference type="Proteomes" id="UP001239680">
    <property type="component" value="Unassembled WGS sequence"/>
</dbReference>
<evidence type="ECO:0000313" key="8">
    <source>
        <dbReference type="Proteomes" id="UP001239680"/>
    </source>
</evidence>
<proteinExistence type="inferred from homology"/>
<keyword evidence="3 6" id="KW-0812">Transmembrane</keyword>
<dbReference type="InterPro" id="IPR002523">
    <property type="entry name" value="MgTranspt_CorA/ZnTranspt_ZntB"/>
</dbReference>
<dbReference type="SUPFAM" id="SSF143865">
    <property type="entry name" value="CorA soluble domain-like"/>
    <property type="match status" value="1"/>
</dbReference>
<keyword evidence="8" id="KW-1185">Reference proteome</keyword>
<comment type="similarity">
    <text evidence="2">Belongs to the CorA metal ion transporter (MIT) (TC 1.A.35) family.</text>
</comment>
<keyword evidence="5 6" id="KW-0472">Membrane</keyword>
<sequence>MITIYREAGGRLVAEKLAADAPSAALEPLADVVWIDLVSPIPSEEQLIEAALEILVPSREDMEEIEYSSGAYTAHGAQYLTVHVLEQAEGHPAYLGPVTCIVTRARLVTVRYHEPPALAAFAERALGHELGCLDGITTMMALMETIVDRLADLLEDQSRRLEATTRAIFAAHRPSGRMEVLSSLMQRIGKAEDLNGKLNESLQTLARVTGFMGLVGPSFEHGAERARLKTLTRDVRSLLDASTRQERKIDFQLNATLGVINIRQADVIKIFSVVAFVFLPPTLIASIYGMNFAFMPELEWRWGYPAALGAMVLSALLPYLLFRWKKWL</sequence>
<feature type="transmembrane region" description="Helical" evidence="6">
    <location>
        <begin position="302"/>
        <end position="322"/>
    </location>
</feature>
<dbReference type="Pfam" id="PF01544">
    <property type="entry name" value="CorA"/>
    <property type="match status" value="1"/>
</dbReference>
<comment type="subcellular location">
    <subcellularLocation>
        <location evidence="1">Membrane</location>
        <topology evidence="1">Multi-pass membrane protein</topology>
    </subcellularLocation>
</comment>
<dbReference type="InterPro" id="IPR045863">
    <property type="entry name" value="CorA_TM1_TM2"/>
</dbReference>
<reference evidence="7 8" key="1">
    <citation type="submission" date="2023-08" db="EMBL/GenBank/DDBJ databases">
        <title>Characterization of two Paracoccaceae strains isolated from Phycosphere and proposal of Xinfangfangia lacusdiani sp. nov.</title>
        <authorList>
            <person name="Deng Y."/>
            <person name="Zhang Y.Q."/>
        </authorList>
    </citation>
    <scope>NUCLEOTIDE SEQUENCE [LARGE SCALE GENOMIC DNA]</scope>
    <source>
        <strain evidence="7 8">CPCC 101601</strain>
    </source>
</reference>
<dbReference type="InterPro" id="IPR045861">
    <property type="entry name" value="CorA_cytoplasmic_dom"/>
</dbReference>
<dbReference type="Gene3D" id="1.20.58.340">
    <property type="entry name" value="Magnesium transport protein CorA, transmembrane region"/>
    <property type="match status" value="1"/>
</dbReference>
<organism evidence="7 8">
    <name type="scientific">Pseudogemmobacter lacusdianii</name>
    <dbReference type="NCBI Taxonomy" id="3069608"/>
    <lineage>
        <taxon>Bacteria</taxon>
        <taxon>Pseudomonadati</taxon>
        <taxon>Pseudomonadota</taxon>
        <taxon>Alphaproteobacteria</taxon>
        <taxon>Rhodobacterales</taxon>
        <taxon>Paracoccaceae</taxon>
        <taxon>Pseudogemmobacter</taxon>
    </lineage>
</organism>
<evidence type="ECO:0000256" key="3">
    <source>
        <dbReference type="ARBA" id="ARBA00022692"/>
    </source>
</evidence>
<evidence type="ECO:0000256" key="1">
    <source>
        <dbReference type="ARBA" id="ARBA00004141"/>
    </source>
</evidence>
<evidence type="ECO:0000256" key="2">
    <source>
        <dbReference type="ARBA" id="ARBA00009765"/>
    </source>
</evidence>